<dbReference type="Proteomes" id="UP000074561">
    <property type="component" value="Chromosome"/>
</dbReference>
<organism evidence="3 4">
    <name type="scientific">Collimonas pratensis</name>
    <dbReference type="NCBI Taxonomy" id="279113"/>
    <lineage>
        <taxon>Bacteria</taxon>
        <taxon>Pseudomonadati</taxon>
        <taxon>Pseudomonadota</taxon>
        <taxon>Betaproteobacteria</taxon>
        <taxon>Burkholderiales</taxon>
        <taxon>Oxalobacteraceae</taxon>
        <taxon>Collimonas</taxon>
    </lineage>
</organism>
<evidence type="ECO:0000313" key="3">
    <source>
        <dbReference type="EMBL" id="AMP04997.1"/>
    </source>
</evidence>
<dbReference type="PANTHER" id="PTHR38599:SF1">
    <property type="entry name" value="CUPIN DOMAIN PROTEIN (AFU_ORTHOLOGUE AFUA_3G13620)"/>
    <property type="match status" value="1"/>
</dbReference>
<sequence>MLSFSKAHQAVTAAVAVIAFAAAGAHAETAPDPAAGITRTMLQRYAIPGSDQEMRMDLIVFPPGAASPLHHHPVAGLNYFLEGTAESAYGDEAPRLYHAGESLQDRVAIPHTLFRNADQRAVLRFLIFYTVKVGQPYLVVP</sequence>
<dbReference type="AlphaFoldDB" id="A0A127Q4N3"/>
<proteinExistence type="predicted"/>
<dbReference type="OrthoDB" id="9813436at2"/>
<evidence type="ECO:0000313" key="4">
    <source>
        <dbReference type="Proteomes" id="UP000074561"/>
    </source>
</evidence>
<reference evidence="3 4" key="1">
    <citation type="submission" date="2015-11" db="EMBL/GenBank/DDBJ databases">
        <title>Exploring the genomic traits of fungus-feeding bacterial genus Collimonas.</title>
        <authorList>
            <person name="Song C."/>
            <person name="Schmidt R."/>
            <person name="de Jager V."/>
            <person name="Krzyzanowska D."/>
            <person name="Jongedijk E."/>
            <person name="Cankar K."/>
            <person name="Beekwilder J."/>
            <person name="van Veen A."/>
            <person name="de Boer W."/>
            <person name="van Veen J.A."/>
            <person name="Garbeva P."/>
        </authorList>
    </citation>
    <scope>NUCLEOTIDE SEQUENCE [LARGE SCALE GENOMIC DNA]</scope>
    <source>
        <strain evidence="3 4">Ter91</strain>
    </source>
</reference>
<dbReference type="STRING" id="279113.CPter91_2647"/>
<dbReference type="PANTHER" id="PTHR38599">
    <property type="entry name" value="CUPIN DOMAIN PROTEIN (AFU_ORTHOLOGUE AFUA_3G13620)"/>
    <property type="match status" value="1"/>
</dbReference>
<dbReference type="InterPro" id="IPR014710">
    <property type="entry name" value="RmlC-like_jellyroll"/>
</dbReference>
<dbReference type="Pfam" id="PF07883">
    <property type="entry name" value="Cupin_2"/>
    <property type="match status" value="1"/>
</dbReference>
<dbReference type="PATRIC" id="fig|279113.9.peg.2610"/>
<dbReference type="InterPro" id="IPR011051">
    <property type="entry name" value="RmlC_Cupin_sf"/>
</dbReference>
<dbReference type="KEGG" id="cpra:CPter91_2647"/>
<feature type="chain" id="PRO_5007277536" evidence="1">
    <location>
        <begin position="28"/>
        <end position="141"/>
    </location>
</feature>
<evidence type="ECO:0000256" key="1">
    <source>
        <dbReference type="SAM" id="SignalP"/>
    </source>
</evidence>
<name>A0A127Q4N3_9BURK</name>
<gene>
    <name evidence="3" type="ORF">CPter91_2647</name>
</gene>
<dbReference type="EMBL" id="CP013234">
    <property type="protein sequence ID" value="AMP04997.1"/>
    <property type="molecule type" value="Genomic_DNA"/>
</dbReference>
<feature type="signal peptide" evidence="1">
    <location>
        <begin position="1"/>
        <end position="27"/>
    </location>
</feature>
<keyword evidence="1" id="KW-0732">Signal</keyword>
<dbReference type="RefSeq" id="WP_082792801.1">
    <property type="nucleotide sequence ID" value="NZ_CP013234.1"/>
</dbReference>
<dbReference type="SUPFAM" id="SSF51182">
    <property type="entry name" value="RmlC-like cupins"/>
    <property type="match status" value="1"/>
</dbReference>
<dbReference type="Gene3D" id="2.60.120.10">
    <property type="entry name" value="Jelly Rolls"/>
    <property type="match status" value="1"/>
</dbReference>
<evidence type="ECO:0000259" key="2">
    <source>
        <dbReference type="Pfam" id="PF07883"/>
    </source>
</evidence>
<protein>
    <submittedName>
        <fullName evidence="3">Cupin domain protein</fullName>
    </submittedName>
</protein>
<accession>A0A127Q4N3</accession>
<feature type="domain" description="Cupin type-2" evidence="2">
    <location>
        <begin position="58"/>
        <end position="126"/>
    </location>
</feature>
<dbReference type="InterPro" id="IPR013096">
    <property type="entry name" value="Cupin_2"/>
</dbReference>